<evidence type="ECO:0000256" key="4">
    <source>
        <dbReference type="SAM" id="Phobius"/>
    </source>
</evidence>
<dbReference type="InterPro" id="IPR037217">
    <property type="entry name" value="Trp/Indoleamine_2_3_dOase-like"/>
</dbReference>
<reference evidence="6" key="1">
    <citation type="submission" date="2025-08" db="UniProtKB">
        <authorList>
            <consortium name="RefSeq"/>
        </authorList>
    </citation>
    <scope>IDENTIFICATION</scope>
</reference>
<accession>A0ABM0JK53</accession>
<evidence type="ECO:0000256" key="2">
    <source>
        <dbReference type="ARBA" id="ARBA00022723"/>
    </source>
</evidence>
<dbReference type="GeneID" id="101862340"/>
<evidence type="ECO:0000256" key="3">
    <source>
        <dbReference type="ARBA" id="ARBA00023004"/>
    </source>
</evidence>
<evidence type="ECO:0000256" key="1">
    <source>
        <dbReference type="ARBA" id="ARBA00007119"/>
    </source>
</evidence>
<dbReference type="SUPFAM" id="SSF140959">
    <property type="entry name" value="Indolic compounds 2,3-dioxygenase-like"/>
    <property type="match status" value="1"/>
</dbReference>
<keyword evidence="2" id="KW-0479">Metal-binding</keyword>
<evidence type="ECO:0000313" key="6">
    <source>
        <dbReference type="RefSeq" id="XP_005095612.1"/>
    </source>
</evidence>
<keyword evidence="3" id="KW-0408">Iron</keyword>
<sequence length="437" mass="48882">MTCEMLELGVLGAQLPSYFEKWNELAKSLPSLLREKKVREAVHQLPLLDHSLLQGHQQLRLAHLQLIMITAYYIWQDGDSGVPKVLPKNVAIPLYKISEELGIKPILGHVDLALANWALIDESRPIDFGNLKCLYEIPGGFGGQWFFIVTFMVEFTFAGCLKPIVRVADMLHSVKDKGSGDQAEISDISRKITACLEDICETTCSLKKVLTRMHDHLSAKTFFNSLRPFLAGWGGEGNALPEGLIYEGISDTPIQLPGGSAAQSSTLQVIDALLGVEHTEDKKEFLKFMQEFMIPDHRRFIQTFEQMPFKLRQFMEQNPHPKLLDVYNRCISALVNLRKYHIQIVTKYVVIASKETNEGNYESLDSKGTGGTSLIPFLKAVNMDTQSKFVNSNAESNAKSKTLSFLNTIFHSRATACVLVGLAISFTASAVFKRLKL</sequence>
<keyword evidence="4" id="KW-0812">Transmembrane</keyword>
<comment type="similarity">
    <text evidence="1">Belongs to the indoleamine 2,3-dioxygenase family.</text>
</comment>
<dbReference type="PANTHER" id="PTHR28657">
    <property type="entry name" value="INDOLEAMINE 2,3-DIOXYGENASE"/>
    <property type="match status" value="1"/>
</dbReference>
<keyword evidence="5" id="KW-1185">Reference proteome</keyword>
<protein>
    <submittedName>
        <fullName evidence="6">Myoglobin</fullName>
    </submittedName>
</protein>
<keyword evidence="4" id="KW-0472">Membrane</keyword>
<evidence type="ECO:0000313" key="5">
    <source>
        <dbReference type="Proteomes" id="UP000694888"/>
    </source>
</evidence>
<gene>
    <name evidence="6" type="primary">LOC101862340</name>
</gene>
<feature type="transmembrane region" description="Helical" evidence="4">
    <location>
        <begin position="410"/>
        <end position="432"/>
    </location>
</feature>
<keyword evidence="4" id="KW-1133">Transmembrane helix</keyword>
<proteinExistence type="inferred from homology"/>
<dbReference type="Pfam" id="PF01231">
    <property type="entry name" value="IDO"/>
    <property type="match status" value="1"/>
</dbReference>
<dbReference type="Gene3D" id="1.20.58.480">
    <property type="match status" value="1"/>
</dbReference>
<dbReference type="Proteomes" id="UP000694888">
    <property type="component" value="Unplaced"/>
</dbReference>
<dbReference type="PANTHER" id="PTHR28657:SF5">
    <property type="entry name" value="INDOLEAMINE 2,3-DIOXYGENASE"/>
    <property type="match status" value="1"/>
</dbReference>
<name>A0ABM0JK53_APLCA</name>
<dbReference type="InterPro" id="IPR000898">
    <property type="entry name" value="Indolamine_dOase"/>
</dbReference>
<organism evidence="5 6">
    <name type="scientific">Aplysia californica</name>
    <name type="common">California sea hare</name>
    <dbReference type="NCBI Taxonomy" id="6500"/>
    <lineage>
        <taxon>Eukaryota</taxon>
        <taxon>Metazoa</taxon>
        <taxon>Spiralia</taxon>
        <taxon>Lophotrochozoa</taxon>
        <taxon>Mollusca</taxon>
        <taxon>Gastropoda</taxon>
        <taxon>Heterobranchia</taxon>
        <taxon>Euthyneura</taxon>
        <taxon>Tectipleura</taxon>
        <taxon>Aplysiida</taxon>
        <taxon>Aplysioidea</taxon>
        <taxon>Aplysiidae</taxon>
        <taxon>Aplysia</taxon>
    </lineage>
</organism>
<dbReference type="RefSeq" id="XP_005095612.1">
    <property type="nucleotide sequence ID" value="XM_005095555.3"/>
</dbReference>
<dbReference type="PROSITE" id="PS00876">
    <property type="entry name" value="IDO_1"/>
    <property type="match status" value="1"/>
</dbReference>